<sequence length="102" mass="11866">MEFPKVPYWICLLYNYNYVPEICFSGRECNSVSAQFRFLSPIELRALFRVLLDKEFSVINSCLSHLVVTNERSFNSLVRLTRGEIFFVIKYGPTANAMPEKS</sequence>
<dbReference type="EMBL" id="JWZT01003933">
    <property type="protein sequence ID" value="KII65247.1"/>
    <property type="molecule type" value="Genomic_DNA"/>
</dbReference>
<accession>A0A0C2MU91</accession>
<evidence type="ECO:0000313" key="1">
    <source>
        <dbReference type="EMBL" id="KII65247.1"/>
    </source>
</evidence>
<organism evidence="1 2">
    <name type="scientific">Thelohanellus kitauei</name>
    <name type="common">Myxosporean</name>
    <dbReference type="NCBI Taxonomy" id="669202"/>
    <lineage>
        <taxon>Eukaryota</taxon>
        <taxon>Metazoa</taxon>
        <taxon>Cnidaria</taxon>
        <taxon>Myxozoa</taxon>
        <taxon>Myxosporea</taxon>
        <taxon>Bivalvulida</taxon>
        <taxon>Platysporina</taxon>
        <taxon>Myxobolidae</taxon>
        <taxon>Thelohanellus</taxon>
    </lineage>
</organism>
<evidence type="ECO:0000313" key="2">
    <source>
        <dbReference type="Proteomes" id="UP000031668"/>
    </source>
</evidence>
<name>A0A0C2MU91_THEKT</name>
<comment type="caution">
    <text evidence="1">The sequence shown here is derived from an EMBL/GenBank/DDBJ whole genome shotgun (WGS) entry which is preliminary data.</text>
</comment>
<reference evidence="1 2" key="1">
    <citation type="journal article" date="2014" name="Genome Biol. Evol.">
        <title>The genome of the myxosporean Thelohanellus kitauei shows adaptations to nutrient acquisition within its fish host.</title>
        <authorList>
            <person name="Yang Y."/>
            <person name="Xiong J."/>
            <person name="Zhou Z."/>
            <person name="Huo F."/>
            <person name="Miao W."/>
            <person name="Ran C."/>
            <person name="Liu Y."/>
            <person name="Zhang J."/>
            <person name="Feng J."/>
            <person name="Wang M."/>
            <person name="Wang M."/>
            <person name="Wang L."/>
            <person name="Yao B."/>
        </authorList>
    </citation>
    <scope>NUCLEOTIDE SEQUENCE [LARGE SCALE GENOMIC DNA]</scope>
    <source>
        <strain evidence="1">Wuqing</strain>
    </source>
</reference>
<keyword evidence="2" id="KW-1185">Reference proteome</keyword>
<dbReference type="AlphaFoldDB" id="A0A0C2MU91"/>
<gene>
    <name evidence="1" type="ORF">RF11_14423</name>
</gene>
<dbReference type="Proteomes" id="UP000031668">
    <property type="component" value="Unassembled WGS sequence"/>
</dbReference>
<proteinExistence type="predicted"/>
<protein>
    <submittedName>
        <fullName evidence="1">Uncharacterized protein</fullName>
    </submittedName>
</protein>